<dbReference type="InterPro" id="IPR011010">
    <property type="entry name" value="DNA_brk_join_enz"/>
</dbReference>
<evidence type="ECO:0000256" key="1">
    <source>
        <dbReference type="ARBA" id="ARBA00008857"/>
    </source>
</evidence>
<keyword evidence="6" id="KW-1185">Reference proteome</keyword>
<keyword evidence="3" id="KW-0233">DNA recombination</keyword>
<feature type="domain" description="Tyr recombinase" evidence="4">
    <location>
        <begin position="8"/>
        <end position="176"/>
    </location>
</feature>
<dbReference type="Gene3D" id="1.10.443.10">
    <property type="entry name" value="Intergrase catalytic core"/>
    <property type="match status" value="1"/>
</dbReference>
<comment type="similarity">
    <text evidence="1">Belongs to the 'phage' integrase family.</text>
</comment>
<dbReference type="InterPro" id="IPR050090">
    <property type="entry name" value="Tyrosine_recombinase_XerCD"/>
</dbReference>
<dbReference type="SUPFAM" id="SSF56349">
    <property type="entry name" value="DNA breaking-rejoining enzymes"/>
    <property type="match status" value="1"/>
</dbReference>
<evidence type="ECO:0000259" key="4">
    <source>
        <dbReference type="PROSITE" id="PS51898"/>
    </source>
</evidence>
<organism evidence="5 6">
    <name type="scientific">Almyronema epifaneia S1</name>
    <dbReference type="NCBI Taxonomy" id="2991925"/>
    <lineage>
        <taxon>Bacteria</taxon>
        <taxon>Bacillati</taxon>
        <taxon>Cyanobacteriota</taxon>
        <taxon>Cyanophyceae</taxon>
        <taxon>Nodosilineales</taxon>
        <taxon>Nodosilineaceae</taxon>
        <taxon>Almyronema</taxon>
        <taxon>Almyronema epifaneia</taxon>
    </lineage>
</organism>
<dbReference type="InterPro" id="IPR002104">
    <property type="entry name" value="Integrase_catalytic"/>
</dbReference>
<evidence type="ECO:0000313" key="6">
    <source>
        <dbReference type="Proteomes" id="UP001600165"/>
    </source>
</evidence>
<evidence type="ECO:0000313" key="5">
    <source>
        <dbReference type="EMBL" id="MFE4108398.1"/>
    </source>
</evidence>
<dbReference type="PANTHER" id="PTHR30349:SF41">
    <property type="entry name" value="INTEGRASE_RECOMBINASE PROTEIN MJ0367-RELATED"/>
    <property type="match status" value="1"/>
</dbReference>
<dbReference type="PROSITE" id="PS51898">
    <property type="entry name" value="TYR_RECOMBINASE"/>
    <property type="match status" value="1"/>
</dbReference>
<dbReference type="RefSeq" id="WP_377968029.1">
    <property type="nucleotide sequence ID" value="NZ_JBHZOL010000109.1"/>
</dbReference>
<reference evidence="5 6" key="1">
    <citation type="submission" date="2024-10" db="EMBL/GenBank/DDBJ databases">
        <authorList>
            <person name="Ratan Roy A."/>
            <person name="Morales Sandoval P.H."/>
            <person name="De Los Santos Villalobos S."/>
            <person name="Chakraborty S."/>
            <person name="Mukherjee J."/>
        </authorList>
    </citation>
    <scope>NUCLEOTIDE SEQUENCE [LARGE SCALE GENOMIC DNA]</scope>
    <source>
        <strain evidence="5 6">S1</strain>
    </source>
</reference>
<dbReference type="PANTHER" id="PTHR30349">
    <property type="entry name" value="PHAGE INTEGRASE-RELATED"/>
    <property type="match status" value="1"/>
</dbReference>
<dbReference type="InterPro" id="IPR013762">
    <property type="entry name" value="Integrase-like_cat_sf"/>
</dbReference>
<evidence type="ECO:0000256" key="2">
    <source>
        <dbReference type="ARBA" id="ARBA00023125"/>
    </source>
</evidence>
<gene>
    <name evidence="5" type="ORF">ACFVKH_19125</name>
</gene>
<keyword evidence="2" id="KW-0238">DNA-binding</keyword>
<dbReference type="EMBL" id="JBHZOL010000109">
    <property type="protein sequence ID" value="MFE4108398.1"/>
    <property type="molecule type" value="Genomic_DNA"/>
</dbReference>
<dbReference type="Proteomes" id="UP001600165">
    <property type="component" value="Unassembled WGS sequence"/>
</dbReference>
<comment type="caution">
    <text evidence="5">The sequence shown here is derived from an EMBL/GenBank/DDBJ whole genome shotgun (WGS) entry which is preliminary data.</text>
</comment>
<sequence length="181" mass="20229">MPKVNRNGQAAVLDDEKLATLFTHLNHPHRLLFQICYYTAARVGEVVQLQVDDIAAGRITYRARNTKTRQTRSVVITPPLAEALKTTPLPSVGYLFPGRFGGHLTTQAADKALRQACEDLTLEGVSTHTFRRSLLTKMHRQGHSLRTLQQITKHADIGNLAKYLDIGQQEADEALCGLWMQ</sequence>
<name>A0ABW6IJL7_9CYAN</name>
<evidence type="ECO:0000256" key="3">
    <source>
        <dbReference type="ARBA" id="ARBA00023172"/>
    </source>
</evidence>
<dbReference type="Pfam" id="PF00589">
    <property type="entry name" value="Phage_integrase"/>
    <property type="match status" value="1"/>
</dbReference>
<protein>
    <submittedName>
        <fullName evidence="5">Tyrosine-type recombinase/integrase</fullName>
    </submittedName>
</protein>
<accession>A0ABW6IJL7</accession>
<proteinExistence type="inferred from homology"/>